<gene>
    <name evidence="1" type="ORF">COW82_01835</name>
</gene>
<evidence type="ECO:0008006" key="3">
    <source>
        <dbReference type="Google" id="ProtNLM"/>
    </source>
</evidence>
<dbReference type="GO" id="GO:0015035">
    <property type="term" value="F:protein-disulfide reductase activity"/>
    <property type="evidence" value="ECO:0007669"/>
    <property type="project" value="InterPro"/>
</dbReference>
<evidence type="ECO:0000313" key="2">
    <source>
        <dbReference type="Proteomes" id="UP000231276"/>
    </source>
</evidence>
<dbReference type="EMBL" id="PCTS01000025">
    <property type="protein sequence ID" value="PIP86475.1"/>
    <property type="molecule type" value="Genomic_DNA"/>
</dbReference>
<sequence length="106" mass="12655">MIFMKNKIRKPILSYDKNCRFCQNNVSKWKKTIGREIEYRGESGKNLKSVELLLENGEKLKSAEAVFKIFSYGGRNFPLWMYKKVPFFKSLSEFIYKLIAKHRHKI</sequence>
<dbReference type="Pfam" id="PF04134">
    <property type="entry name" value="DCC1-like"/>
    <property type="match status" value="1"/>
</dbReference>
<comment type="caution">
    <text evidence="1">The sequence shown here is derived from an EMBL/GenBank/DDBJ whole genome shotgun (WGS) entry which is preliminary data.</text>
</comment>
<organism evidence="1 2">
    <name type="scientific">Candidatus Campbellbacteria bacterium CG22_combo_CG10-13_8_21_14_all_43_18</name>
    <dbReference type="NCBI Taxonomy" id="1974530"/>
    <lineage>
        <taxon>Bacteria</taxon>
        <taxon>Candidatus Campbelliibacteriota</taxon>
    </lineage>
</organism>
<protein>
    <recommendedName>
        <fullName evidence="3">DUF393 domain-containing protein</fullName>
    </recommendedName>
</protein>
<accession>A0A2H0DWC5</accession>
<reference evidence="1 2" key="1">
    <citation type="submission" date="2017-09" db="EMBL/GenBank/DDBJ databases">
        <title>Depth-based differentiation of microbial function through sediment-hosted aquifers and enrichment of novel symbionts in the deep terrestrial subsurface.</title>
        <authorList>
            <person name="Probst A.J."/>
            <person name="Ladd B."/>
            <person name="Jarett J.K."/>
            <person name="Geller-Mcgrath D.E."/>
            <person name="Sieber C.M."/>
            <person name="Emerson J.B."/>
            <person name="Anantharaman K."/>
            <person name="Thomas B.C."/>
            <person name="Malmstrom R."/>
            <person name="Stieglmeier M."/>
            <person name="Klingl A."/>
            <person name="Woyke T."/>
            <person name="Ryan C.M."/>
            <person name="Banfield J.F."/>
        </authorList>
    </citation>
    <scope>NUCLEOTIDE SEQUENCE [LARGE SCALE GENOMIC DNA]</scope>
    <source>
        <strain evidence="1">CG22_combo_CG10-13_8_21_14_all_43_18</strain>
    </source>
</reference>
<name>A0A2H0DWC5_9BACT</name>
<dbReference type="AlphaFoldDB" id="A0A2H0DWC5"/>
<dbReference type="Proteomes" id="UP000231276">
    <property type="component" value="Unassembled WGS sequence"/>
</dbReference>
<proteinExistence type="predicted"/>
<dbReference type="InterPro" id="IPR007263">
    <property type="entry name" value="DCC1-like"/>
</dbReference>
<evidence type="ECO:0000313" key="1">
    <source>
        <dbReference type="EMBL" id="PIP86475.1"/>
    </source>
</evidence>